<dbReference type="GO" id="GO:0005886">
    <property type="term" value="C:plasma membrane"/>
    <property type="evidence" value="ECO:0007669"/>
    <property type="project" value="TreeGrafter"/>
</dbReference>
<comment type="subcellular location">
    <subcellularLocation>
        <location evidence="1">Membrane</location>
        <topology evidence="1">Multi-pass membrane protein</topology>
    </subcellularLocation>
</comment>
<comment type="similarity">
    <text evidence="2">Belongs to the patched family.</text>
</comment>
<evidence type="ECO:0000256" key="3">
    <source>
        <dbReference type="ARBA" id="ARBA00022692"/>
    </source>
</evidence>
<dbReference type="Proteomes" id="UP000036681">
    <property type="component" value="Unplaced"/>
</dbReference>
<feature type="region of interest" description="Disordered" evidence="7">
    <location>
        <begin position="750"/>
        <end position="774"/>
    </location>
</feature>
<dbReference type="GO" id="GO:0018996">
    <property type="term" value="P:molting cycle, collagen and cuticulin-based cuticle"/>
    <property type="evidence" value="ECO:0007669"/>
    <property type="project" value="TreeGrafter"/>
</dbReference>
<dbReference type="InterPro" id="IPR051697">
    <property type="entry name" value="Patched_domain-protein"/>
</dbReference>
<evidence type="ECO:0000256" key="2">
    <source>
        <dbReference type="ARBA" id="ARBA00005585"/>
    </source>
</evidence>
<feature type="transmembrane region" description="Helical" evidence="8">
    <location>
        <begin position="693"/>
        <end position="714"/>
    </location>
</feature>
<dbReference type="InterPro" id="IPR000731">
    <property type="entry name" value="SSD"/>
</dbReference>
<dbReference type="WBParaSite" id="ALUE_0001125301-mRNA-1">
    <property type="protein sequence ID" value="ALUE_0001125301-mRNA-1"/>
    <property type="gene ID" value="ALUE_0001125301"/>
</dbReference>
<keyword evidence="6" id="KW-0325">Glycoprotein</keyword>
<feature type="transmembrane region" description="Helical" evidence="8">
    <location>
        <begin position="268"/>
        <end position="288"/>
    </location>
</feature>
<evidence type="ECO:0000256" key="6">
    <source>
        <dbReference type="ARBA" id="ARBA00023180"/>
    </source>
</evidence>
<feature type="transmembrane region" description="Helical" evidence="8">
    <location>
        <begin position="565"/>
        <end position="584"/>
    </location>
</feature>
<evidence type="ECO:0000256" key="4">
    <source>
        <dbReference type="ARBA" id="ARBA00022989"/>
    </source>
</evidence>
<dbReference type="Pfam" id="PF02460">
    <property type="entry name" value="Patched"/>
    <property type="match status" value="1"/>
</dbReference>
<evidence type="ECO:0000256" key="8">
    <source>
        <dbReference type="SAM" id="Phobius"/>
    </source>
</evidence>
<protein>
    <submittedName>
        <fullName evidence="11">SSD domain-containing protein</fullName>
    </submittedName>
</protein>
<organism evidence="10 11">
    <name type="scientific">Ascaris lumbricoides</name>
    <name type="common">Giant roundworm</name>
    <dbReference type="NCBI Taxonomy" id="6252"/>
    <lineage>
        <taxon>Eukaryota</taxon>
        <taxon>Metazoa</taxon>
        <taxon>Ecdysozoa</taxon>
        <taxon>Nematoda</taxon>
        <taxon>Chromadorea</taxon>
        <taxon>Rhabditida</taxon>
        <taxon>Spirurina</taxon>
        <taxon>Ascaridomorpha</taxon>
        <taxon>Ascaridoidea</taxon>
        <taxon>Ascarididae</taxon>
        <taxon>Ascaris</taxon>
    </lineage>
</organism>
<feature type="transmembrane region" description="Helical" evidence="8">
    <location>
        <begin position="721"/>
        <end position="742"/>
    </location>
</feature>
<evidence type="ECO:0000256" key="7">
    <source>
        <dbReference type="SAM" id="MobiDB-lite"/>
    </source>
</evidence>
<keyword evidence="10" id="KW-1185">Reference proteome</keyword>
<reference evidence="11" key="1">
    <citation type="submission" date="2016-05" db="UniProtKB">
        <authorList>
            <consortium name="WormBaseParasite"/>
        </authorList>
    </citation>
    <scope>IDENTIFICATION</scope>
</reference>
<proteinExistence type="inferred from homology"/>
<feature type="transmembrane region" description="Helical" evidence="8">
    <location>
        <begin position="225"/>
        <end position="248"/>
    </location>
</feature>
<feature type="domain" description="SSD" evidence="9">
    <location>
        <begin position="193"/>
        <end position="322"/>
    </location>
</feature>
<dbReference type="SUPFAM" id="SSF82866">
    <property type="entry name" value="Multidrug efflux transporter AcrB transmembrane domain"/>
    <property type="match status" value="2"/>
</dbReference>
<dbReference type="PROSITE" id="PS50156">
    <property type="entry name" value="SSD"/>
    <property type="match status" value="1"/>
</dbReference>
<sequence length="774" mass="87249">IALQLFIGWTFFLIERRSFQGLATAIEYVDAIGLFYIVRASGHVGKKRLQLWEIKLLEQSEMHNFSQHFDFYLYGDQLANYEAEKGHVKTTWMLFVGVVLMFTYMVYIVRSLPFKTQASRRILIRSLSYKRRSGEMLCIDEVDNTEKMPAPFHEDYVYSKSEGTRNKGLLGERQFKEMLLLAKKALNFWNSLQVLLTFMAILSPLLACVTLFAVLGWLGVTHNSVMSLIPPLVLGIGVDDAFLLLHTWRKNAYITDGAERMSRVISDIGPSITITSLTNVLAFSVGTLSPAKVMSLFSACTAVAMALDYVFELAIFAPCLSLTLRCEQDVGVVHKSNDMHSFWWHYAKFVLSKSGRICALLTVVLLYSATFFGLQKMEATFDASKTFPVASPLKRSIDLFDVIYKQYAPINFIINSSPNFTDPNDSRNFLGMIERLESRPEAYGRERTLFWLFGYIEFCRNEFGVEMSIDSTNYSLSLDYLDRFAKSHIVGEQNLVQYHLDEKGEAVIDSFILTIIYTGKDGWHLRAQLTAEIREFLHDYAQYNITTFNYDSPIFDLITSINKELARSVVITVFSMACVCFVFVPSIVNTIAATLSILSISCSLLGMLSWLGLDLDPITMVNVLMAIGFSVDFSAHTCYHFYCYERAHRATLPYGDDADGNFIVSGNSRHAERNTSAKAEAQLNFILADTTEILAGASTVFCMLPLFTISSYVVRSFAKTVCLLVALGILHGLFIVPSLLSIELWPRKSTSKQHPTDTMSKLDGNDSNEGAPMI</sequence>
<dbReference type="InterPro" id="IPR003392">
    <property type="entry name" value="PTHD_SSD"/>
</dbReference>
<keyword evidence="4 8" id="KW-1133">Transmembrane helix</keyword>
<evidence type="ECO:0000313" key="11">
    <source>
        <dbReference type="WBParaSite" id="ALUE_0001125301-mRNA-1"/>
    </source>
</evidence>
<evidence type="ECO:0000313" key="10">
    <source>
        <dbReference type="Proteomes" id="UP000036681"/>
    </source>
</evidence>
<keyword evidence="3 8" id="KW-0812">Transmembrane</keyword>
<feature type="transmembrane region" description="Helical" evidence="8">
    <location>
        <begin position="92"/>
        <end position="112"/>
    </location>
</feature>
<keyword evidence="5 8" id="KW-0472">Membrane</keyword>
<evidence type="ECO:0000256" key="5">
    <source>
        <dbReference type="ARBA" id="ARBA00023136"/>
    </source>
</evidence>
<dbReference type="Gene3D" id="1.20.1640.10">
    <property type="entry name" value="Multidrug efflux transporter AcrB transmembrane domain"/>
    <property type="match status" value="2"/>
</dbReference>
<feature type="transmembrane region" description="Helical" evidence="8">
    <location>
        <begin position="591"/>
        <end position="613"/>
    </location>
</feature>
<feature type="transmembrane region" description="Helical" evidence="8">
    <location>
        <begin position="194"/>
        <end position="219"/>
    </location>
</feature>
<evidence type="ECO:0000256" key="1">
    <source>
        <dbReference type="ARBA" id="ARBA00004141"/>
    </source>
</evidence>
<feature type="transmembrane region" description="Helical" evidence="8">
    <location>
        <begin position="294"/>
        <end position="315"/>
    </location>
</feature>
<dbReference type="GO" id="GO:0030659">
    <property type="term" value="C:cytoplasmic vesicle membrane"/>
    <property type="evidence" value="ECO:0007669"/>
    <property type="project" value="TreeGrafter"/>
</dbReference>
<dbReference type="PANTHER" id="PTHR10796">
    <property type="entry name" value="PATCHED-RELATED"/>
    <property type="match status" value="1"/>
</dbReference>
<name>A0A0M3I3L5_ASCLU</name>
<evidence type="ECO:0000259" key="9">
    <source>
        <dbReference type="PROSITE" id="PS50156"/>
    </source>
</evidence>
<accession>A0A0M3I3L5</accession>
<dbReference type="GO" id="GO:0006897">
    <property type="term" value="P:endocytosis"/>
    <property type="evidence" value="ECO:0007669"/>
    <property type="project" value="TreeGrafter"/>
</dbReference>
<dbReference type="PANTHER" id="PTHR10796:SF94">
    <property type="entry name" value="SSD DOMAIN-CONTAINING PROTEIN"/>
    <property type="match status" value="1"/>
</dbReference>
<dbReference type="AlphaFoldDB" id="A0A0M3I3L5"/>